<keyword evidence="7" id="KW-0675">Receptor</keyword>
<keyword evidence="2" id="KW-1003">Cell membrane</keyword>
<sequence>MNVLSNTTREKCSIEPPIVFLQDGKHIILALNILANMILMPTSILGNLSILLSFVLVPSLPSASNNLLLGLVLTDLGVGLVVHPLYIFVLLNIYNNSLPHCKVMAAYSVTTAYLGGVSLLYVTMIGIDKYLAIKLHLRYREIITDKRLTFAQIGVWVLNGLLSLVWLRGFRVYSTFAAVVVLLSIIVAFAVYVKIYQVVKIHRREIHIQMESMESSMAQFENCRLKRLRKSAISTLYVFFVFLLCYLPFSTSTAVNVLSDSPTKAGILTFELCATLMMSNSCLNPLMYCLRFREFRIAVKKTYRLILCGMKK</sequence>
<feature type="transmembrane region" description="Helical" evidence="9">
    <location>
        <begin position="173"/>
        <end position="193"/>
    </location>
</feature>
<dbReference type="Proteomes" id="UP001159427">
    <property type="component" value="Unassembled WGS sequence"/>
</dbReference>
<feature type="transmembrane region" description="Helical" evidence="9">
    <location>
        <begin position="105"/>
        <end position="127"/>
    </location>
</feature>
<organism evidence="11 12">
    <name type="scientific">Porites evermanni</name>
    <dbReference type="NCBI Taxonomy" id="104178"/>
    <lineage>
        <taxon>Eukaryota</taxon>
        <taxon>Metazoa</taxon>
        <taxon>Cnidaria</taxon>
        <taxon>Anthozoa</taxon>
        <taxon>Hexacorallia</taxon>
        <taxon>Scleractinia</taxon>
        <taxon>Fungiina</taxon>
        <taxon>Poritidae</taxon>
        <taxon>Porites</taxon>
    </lineage>
</organism>
<dbReference type="PANTHER" id="PTHR24249:SF372">
    <property type="entry name" value="G-PROTEIN COUPLED RECEPTORS FAMILY 1 PROFILE DOMAIN-CONTAINING PROTEIN"/>
    <property type="match status" value="1"/>
</dbReference>
<dbReference type="InterPro" id="IPR000276">
    <property type="entry name" value="GPCR_Rhodpsn"/>
</dbReference>
<keyword evidence="8" id="KW-0807">Transducer</keyword>
<evidence type="ECO:0000256" key="6">
    <source>
        <dbReference type="ARBA" id="ARBA00023136"/>
    </source>
</evidence>
<comment type="caution">
    <text evidence="11">The sequence shown here is derived from an EMBL/GenBank/DDBJ whole genome shotgun (WGS) entry which is preliminary data.</text>
</comment>
<evidence type="ECO:0000256" key="2">
    <source>
        <dbReference type="ARBA" id="ARBA00022475"/>
    </source>
</evidence>
<dbReference type="Gene3D" id="1.20.1070.10">
    <property type="entry name" value="Rhodopsin 7-helix transmembrane proteins"/>
    <property type="match status" value="1"/>
</dbReference>
<feature type="domain" description="G-protein coupled receptors family 1 profile" evidence="10">
    <location>
        <begin position="46"/>
        <end position="288"/>
    </location>
</feature>
<reference evidence="11 12" key="1">
    <citation type="submission" date="2022-05" db="EMBL/GenBank/DDBJ databases">
        <authorList>
            <consortium name="Genoscope - CEA"/>
            <person name="William W."/>
        </authorList>
    </citation>
    <scope>NUCLEOTIDE SEQUENCE [LARGE SCALE GENOMIC DNA]</scope>
</reference>
<evidence type="ECO:0000256" key="3">
    <source>
        <dbReference type="ARBA" id="ARBA00022692"/>
    </source>
</evidence>
<evidence type="ECO:0000256" key="1">
    <source>
        <dbReference type="ARBA" id="ARBA00004651"/>
    </source>
</evidence>
<dbReference type="PROSITE" id="PS50262">
    <property type="entry name" value="G_PROTEIN_RECEP_F1_2"/>
    <property type="match status" value="1"/>
</dbReference>
<dbReference type="PRINTS" id="PR00237">
    <property type="entry name" value="GPCRRHODOPSN"/>
</dbReference>
<accession>A0ABN8M3L4</accession>
<keyword evidence="12" id="KW-1185">Reference proteome</keyword>
<keyword evidence="5" id="KW-0297">G-protein coupled receptor</keyword>
<evidence type="ECO:0000256" key="8">
    <source>
        <dbReference type="ARBA" id="ARBA00023224"/>
    </source>
</evidence>
<feature type="transmembrane region" description="Helical" evidence="9">
    <location>
        <begin position="27"/>
        <end position="55"/>
    </location>
</feature>
<dbReference type="PANTHER" id="PTHR24249">
    <property type="entry name" value="HISTAMINE RECEPTOR-RELATED G-PROTEIN COUPLED RECEPTOR"/>
    <property type="match status" value="1"/>
</dbReference>
<protein>
    <recommendedName>
        <fullName evidence="10">G-protein coupled receptors family 1 profile domain-containing protein</fullName>
    </recommendedName>
</protein>
<evidence type="ECO:0000256" key="7">
    <source>
        <dbReference type="ARBA" id="ARBA00023170"/>
    </source>
</evidence>
<dbReference type="SUPFAM" id="SSF81321">
    <property type="entry name" value="Family A G protein-coupled receptor-like"/>
    <property type="match status" value="1"/>
</dbReference>
<comment type="subcellular location">
    <subcellularLocation>
        <location evidence="1">Cell membrane</location>
        <topology evidence="1">Multi-pass membrane protein</topology>
    </subcellularLocation>
</comment>
<keyword evidence="4 9" id="KW-1133">Transmembrane helix</keyword>
<evidence type="ECO:0000313" key="11">
    <source>
        <dbReference type="EMBL" id="CAH3022344.1"/>
    </source>
</evidence>
<evidence type="ECO:0000256" key="5">
    <source>
        <dbReference type="ARBA" id="ARBA00023040"/>
    </source>
</evidence>
<evidence type="ECO:0000256" key="4">
    <source>
        <dbReference type="ARBA" id="ARBA00022989"/>
    </source>
</evidence>
<dbReference type="EMBL" id="CALNXI010000215">
    <property type="protein sequence ID" value="CAH3022344.1"/>
    <property type="molecule type" value="Genomic_DNA"/>
</dbReference>
<keyword evidence="3 9" id="KW-0812">Transmembrane</keyword>
<dbReference type="InterPro" id="IPR017452">
    <property type="entry name" value="GPCR_Rhodpsn_7TM"/>
</dbReference>
<feature type="transmembrane region" description="Helical" evidence="9">
    <location>
        <begin position="234"/>
        <end position="255"/>
    </location>
</feature>
<evidence type="ECO:0000313" key="12">
    <source>
        <dbReference type="Proteomes" id="UP001159427"/>
    </source>
</evidence>
<feature type="transmembrane region" description="Helical" evidence="9">
    <location>
        <begin position="267"/>
        <end position="290"/>
    </location>
</feature>
<feature type="transmembrane region" description="Helical" evidence="9">
    <location>
        <begin position="148"/>
        <end position="167"/>
    </location>
</feature>
<name>A0ABN8M3L4_9CNID</name>
<evidence type="ECO:0000259" key="10">
    <source>
        <dbReference type="PROSITE" id="PS50262"/>
    </source>
</evidence>
<gene>
    <name evidence="11" type="ORF">PEVE_00015052</name>
</gene>
<keyword evidence="6 9" id="KW-0472">Membrane</keyword>
<evidence type="ECO:0000256" key="9">
    <source>
        <dbReference type="SAM" id="Phobius"/>
    </source>
</evidence>
<dbReference type="Pfam" id="PF00001">
    <property type="entry name" value="7tm_1"/>
    <property type="match status" value="2"/>
</dbReference>
<dbReference type="InterPro" id="IPR050569">
    <property type="entry name" value="TAAR"/>
</dbReference>
<proteinExistence type="predicted"/>
<feature type="transmembrane region" description="Helical" evidence="9">
    <location>
        <begin position="67"/>
        <end position="93"/>
    </location>
</feature>